<dbReference type="AlphaFoldDB" id="A0A117NHX7"/>
<accession>A0A117NHX7</accession>
<evidence type="ECO:0000313" key="1">
    <source>
        <dbReference type="EMBL" id="KUM49073.1"/>
    </source>
</evidence>
<reference evidence="1" key="1">
    <citation type="journal article" date="2015" name="Genome Biol. Evol.">
        <title>Organellar Genomes of White Spruce (Picea glauca): Assembly and Annotation.</title>
        <authorList>
            <person name="Jackman S.D."/>
            <person name="Warren R.L."/>
            <person name="Gibb E.A."/>
            <person name="Vandervalk B.P."/>
            <person name="Mohamadi H."/>
            <person name="Chu J."/>
            <person name="Raymond A."/>
            <person name="Pleasance S."/>
            <person name="Coope R."/>
            <person name="Wildung M.R."/>
            <person name="Ritland C.E."/>
            <person name="Bousquet J."/>
            <person name="Jones S.J."/>
            <person name="Bohlmann J."/>
            <person name="Birol I."/>
        </authorList>
    </citation>
    <scope>NUCLEOTIDE SEQUENCE [LARGE SCALE GENOMIC DNA]</scope>
    <source>
        <tissue evidence="1">Flushing bud</tissue>
    </source>
</reference>
<proteinExistence type="predicted"/>
<keyword evidence="1" id="KW-0496">Mitochondrion</keyword>
<sequence>MAASKETGRRLGHVLVLPNFLFRCLTCRVQVGDNRNSKPRVAGI</sequence>
<name>A0A117NHX7_PICGL</name>
<comment type="caution">
    <text evidence="1">The sequence shown here is derived from an EMBL/GenBank/DDBJ whole genome shotgun (WGS) entry which is preliminary data.</text>
</comment>
<dbReference type="EMBL" id="LKAM01000004">
    <property type="protein sequence ID" value="KUM49073.1"/>
    <property type="molecule type" value="Genomic_DNA"/>
</dbReference>
<geneLocation type="mitochondrion" evidence="1"/>
<protein>
    <submittedName>
        <fullName evidence="1">Uncharacterized protein</fullName>
    </submittedName>
</protein>
<gene>
    <name evidence="1" type="ORF">ABT39_MTgene4410</name>
</gene>
<organism evidence="1">
    <name type="scientific">Picea glauca</name>
    <name type="common">White spruce</name>
    <name type="synonym">Pinus glauca</name>
    <dbReference type="NCBI Taxonomy" id="3330"/>
    <lineage>
        <taxon>Eukaryota</taxon>
        <taxon>Viridiplantae</taxon>
        <taxon>Streptophyta</taxon>
        <taxon>Embryophyta</taxon>
        <taxon>Tracheophyta</taxon>
        <taxon>Spermatophyta</taxon>
        <taxon>Pinopsida</taxon>
        <taxon>Pinidae</taxon>
        <taxon>Conifers I</taxon>
        <taxon>Pinales</taxon>
        <taxon>Pinaceae</taxon>
        <taxon>Picea</taxon>
    </lineage>
</organism>